<organism evidence="2">
    <name type="scientific">viral metagenome</name>
    <dbReference type="NCBI Taxonomy" id="1070528"/>
    <lineage>
        <taxon>unclassified sequences</taxon>
        <taxon>metagenomes</taxon>
        <taxon>organismal metagenomes</taxon>
    </lineage>
</organism>
<evidence type="ECO:0000313" key="2">
    <source>
        <dbReference type="EMBL" id="QJA56839.1"/>
    </source>
</evidence>
<dbReference type="EMBL" id="MT141240">
    <property type="protein sequence ID" value="QJA56839.1"/>
    <property type="molecule type" value="Genomic_DNA"/>
</dbReference>
<protein>
    <submittedName>
        <fullName evidence="2">Uncharacterized protein</fullName>
    </submittedName>
</protein>
<accession>A0A6M3IHC3</accession>
<name>A0A6M3IHC3_9ZZZZ</name>
<evidence type="ECO:0000256" key="1">
    <source>
        <dbReference type="SAM" id="MobiDB-lite"/>
    </source>
</evidence>
<gene>
    <name evidence="2" type="ORF">MM415B01784_0029</name>
</gene>
<dbReference type="AlphaFoldDB" id="A0A6M3IHC3"/>
<proteinExistence type="predicted"/>
<reference evidence="2" key="1">
    <citation type="submission" date="2020-03" db="EMBL/GenBank/DDBJ databases">
        <title>The deep terrestrial virosphere.</title>
        <authorList>
            <person name="Holmfeldt K."/>
            <person name="Nilsson E."/>
            <person name="Simone D."/>
            <person name="Lopez-Fernandez M."/>
            <person name="Wu X."/>
            <person name="de Brujin I."/>
            <person name="Lundin D."/>
            <person name="Andersson A."/>
            <person name="Bertilsson S."/>
            <person name="Dopson M."/>
        </authorList>
    </citation>
    <scope>NUCLEOTIDE SEQUENCE</scope>
    <source>
        <strain evidence="2">MM415B01784</strain>
    </source>
</reference>
<sequence>MALITSYFPARIRRKKLKGNLITYFNNIYRLGIPEQVGTNGIALLFGILHKANQLKYPKKMKISNTELCYLTGSGYTTIWRIRQKLLEYRYNNDPNYWIIKYTPLDNKHSGFYELNYFLLNYFQNEINNESNNESNNETDIEINNEINQNQFQNEINLVVKNEKSLQNQFQNEMDPIQYNNNNISTSSCTSTNITYKEEDVDKIENEEKKEKDANAIKEEKEEKEFQKTKIAIQTICPTFRIANATMGNAVREISQYPEDKRKAVFQNAGLKGLKVGDVLKYLKNGLENYDEYYNGNGKKPIEQQVVHKEIEPFLSDEDRESLEKEARAREKRLQAEWRKKQGIKEKAAISESEAQYNGAKSDESVMDEDFPPEVKEKINQAMELQAKRRS</sequence>
<feature type="region of interest" description="Disordered" evidence="1">
    <location>
        <begin position="345"/>
        <end position="370"/>
    </location>
</feature>